<keyword evidence="1" id="KW-0812">Transmembrane</keyword>
<feature type="transmembrane region" description="Helical" evidence="1">
    <location>
        <begin position="52"/>
        <end position="73"/>
    </location>
</feature>
<gene>
    <name evidence="2" type="primary">ND6</name>
</gene>
<feature type="transmembrane region" description="Helical" evidence="1">
    <location>
        <begin position="146"/>
        <end position="170"/>
    </location>
</feature>
<proteinExistence type="predicted"/>
<organism evidence="2">
    <name type="scientific">Simulium quinquestriatum</name>
    <dbReference type="NCBI Taxonomy" id="154791"/>
    <lineage>
        <taxon>Eukaryota</taxon>
        <taxon>Metazoa</taxon>
        <taxon>Ecdysozoa</taxon>
        <taxon>Arthropoda</taxon>
        <taxon>Hexapoda</taxon>
        <taxon>Insecta</taxon>
        <taxon>Pterygota</taxon>
        <taxon>Neoptera</taxon>
        <taxon>Endopterygota</taxon>
        <taxon>Diptera</taxon>
        <taxon>Nematocera</taxon>
        <taxon>Chironomoidea</taxon>
        <taxon>Simuliidae</taxon>
        <taxon>Simulium</taxon>
    </lineage>
</organism>
<name>A0A411NHK7_9DIPT</name>
<keyword evidence="2" id="KW-0496">Mitochondrion</keyword>
<evidence type="ECO:0000256" key="1">
    <source>
        <dbReference type="SAM" id="Phobius"/>
    </source>
</evidence>
<protein>
    <submittedName>
        <fullName evidence="2">NADH dehydrogenase subunit 6</fullName>
    </submittedName>
</protein>
<accession>A0A411NHK7</accession>
<dbReference type="EMBL" id="MK281358">
    <property type="protein sequence ID" value="QBF44165.1"/>
    <property type="molecule type" value="Genomic_DNA"/>
</dbReference>
<keyword evidence="1" id="KW-0472">Membrane</keyword>
<sequence length="177" mass="20258">MSEIYFNNPNLKIFTSFNFNFKSPPLTKGFMLLTPTSLISIGSSILSKTFWISYNLINGILSSMMVAFIYGTFPGSKGIINNNQLKQSNFLMMTLITTILNFNNNDNFPTNSFLPLMDNTLFPKPDSFIKENMINLNKLYNYPTNFLTIILINYLFLTLIAVVKVTNIFYGPLRPRN</sequence>
<dbReference type="AlphaFoldDB" id="A0A411NHK7"/>
<feature type="transmembrane region" description="Helical" evidence="1">
    <location>
        <begin position="29"/>
        <end position="46"/>
    </location>
</feature>
<keyword evidence="1" id="KW-1133">Transmembrane helix</keyword>
<reference evidence="2" key="1">
    <citation type="journal article" date="2019" name="Int. J. Mol. Sci.">
        <title>Mitochondrial Genomes Provide Insights into the Phylogeny of Culicomorpha (Insecta: Diptera).</title>
        <authorList>
            <person name="Zhang X."/>
            <person name="Kang Z."/>
            <person name="Ding S."/>
            <person name="Wang Y."/>
            <person name="Borkent C."/>
            <person name="Saigusa T."/>
            <person name="Yang D."/>
        </authorList>
    </citation>
    <scope>NUCLEOTIDE SEQUENCE</scope>
</reference>
<geneLocation type="mitochondrion" evidence="2"/>
<evidence type="ECO:0000313" key="2">
    <source>
        <dbReference type="EMBL" id="QBF44165.1"/>
    </source>
</evidence>